<dbReference type="RefSeq" id="WP_139325404.1">
    <property type="nucleotide sequence ID" value="NZ_FTLX01000001.1"/>
</dbReference>
<proteinExistence type="predicted"/>
<name>A0A1N6P3Q3_9BACI</name>
<organism evidence="2 3">
    <name type="scientific">Domibacillus enclensis</name>
    <dbReference type="NCBI Taxonomy" id="1017273"/>
    <lineage>
        <taxon>Bacteria</taxon>
        <taxon>Bacillati</taxon>
        <taxon>Bacillota</taxon>
        <taxon>Bacilli</taxon>
        <taxon>Bacillales</taxon>
        <taxon>Bacillaceae</taxon>
        <taxon>Domibacillus</taxon>
    </lineage>
</organism>
<evidence type="ECO:0000313" key="3">
    <source>
        <dbReference type="Proteomes" id="UP000186385"/>
    </source>
</evidence>
<reference evidence="1" key="3">
    <citation type="submission" date="2017-03" db="EMBL/GenBank/DDBJ databases">
        <authorList>
            <person name="Dastager S.G."/>
            <person name="Neurgaonkar P.S."/>
            <person name="Dharne M.S."/>
        </authorList>
    </citation>
    <scope>NUCLEOTIDE SEQUENCE</scope>
    <source>
        <strain evidence="1">DSM 25145</strain>
    </source>
</reference>
<accession>A0A1N6P3Q3</accession>
<dbReference type="Proteomes" id="UP000186385">
    <property type="component" value="Unassembled WGS sequence"/>
</dbReference>
<dbReference type="STRING" id="1017273.SAMN05443094_101373"/>
<protein>
    <submittedName>
        <fullName evidence="2">Uncharacterized protein</fullName>
    </submittedName>
</protein>
<sequence>MRIYRKMIVSVFLLFFIIAGISPYETYAASFVKGTFEEAVYEYVQLDNDTTEKRLTGVKIRNEQNKTVVFTIDSSAALTINSVGVTIEAFKTGMPIQATINLRRVKTMSGSSFQSPGAIDTKDRVINGTINRIDPNGAFLSIRLDDNKTKTFYLNEGTEVFKGTALVDLSTLYEGDRVKLTFASSNTSYIQSIDVNTQGVKIERLAKGTIQTIDPIRRKLTIKNESTFTDWKWDDKLPRQTSYTYTAKTPIYAGNQPIAIDKARYYQNNEAYFVTVRQFNKEVVERIVIKRNKERTFYEPISSANLSQKKLSLLKSGSVTYHNGTILIRNGRIVDSNSLPFKGTAFVVTDGLQTSEYANVIHVTNDGFQSPNLANHTLYFGQISYSNGYRLTISNTSQLNGNRWTSSAPVSLSFSNDTVSVEDRGTGYIDIVPQQDEVREHIGSYGYFYVANGHITSLHLVDGASLKASLISVGRLDSLSTDQKTIIVRNVSHWTNGSWEETGRLQQMDIQQTTFIRDGSVISANELNIHDRLYIVHESVIKGRIILVN</sequence>
<dbReference type="EMBL" id="MWSK01000001">
    <property type="protein sequence ID" value="OXS80231.1"/>
    <property type="molecule type" value="Genomic_DNA"/>
</dbReference>
<dbReference type="Proteomes" id="UP000215545">
    <property type="component" value="Unassembled WGS sequence"/>
</dbReference>
<reference evidence="2 3" key="1">
    <citation type="submission" date="2017-01" db="EMBL/GenBank/DDBJ databases">
        <authorList>
            <person name="Mah S.A."/>
            <person name="Swanson W.J."/>
            <person name="Moy G.W."/>
            <person name="Vacquier V.D."/>
        </authorList>
    </citation>
    <scope>NUCLEOTIDE SEQUENCE [LARGE SCALE GENOMIC DNA]</scope>
    <source>
        <strain evidence="2 3">NIO-1016</strain>
    </source>
</reference>
<gene>
    <name evidence="1" type="ORF">B1B05_01785</name>
    <name evidence="2" type="ORF">SAMN05443094_101373</name>
</gene>
<reference evidence="4" key="2">
    <citation type="submission" date="2017-03" db="EMBL/GenBank/DDBJ databases">
        <title>Bacillus sp. V-88(T) DSM27956, whole genome shotgun sequencing project.</title>
        <authorList>
            <person name="Dastager S.G."/>
            <person name="Neurgaonkar P.S."/>
            <person name="Dharne M.S."/>
        </authorList>
    </citation>
    <scope>NUCLEOTIDE SEQUENCE [LARGE SCALE GENOMIC DNA]</scope>
    <source>
        <strain evidence="4">DSM 25145</strain>
    </source>
</reference>
<keyword evidence="4" id="KW-1185">Reference proteome</keyword>
<dbReference type="EMBL" id="FTLX01000001">
    <property type="protein sequence ID" value="SIP98897.1"/>
    <property type="molecule type" value="Genomic_DNA"/>
</dbReference>
<dbReference type="AlphaFoldDB" id="A0A1N6P3Q3"/>
<evidence type="ECO:0000313" key="4">
    <source>
        <dbReference type="Proteomes" id="UP000215545"/>
    </source>
</evidence>
<evidence type="ECO:0000313" key="2">
    <source>
        <dbReference type="EMBL" id="SIP98897.1"/>
    </source>
</evidence>
<evidence type="ECO:0000313" key="1">
    <source>
        <dbReference type="EMBL" id="OXS80231.1"/>
    </source>
</evidence>
<dbReference type="OrthoDB" id="1703838at2"/>